<dbReference type="PANTHER" id="PTHR11254">
    <property type="entry name" value="HECT DOMAIN UBIQUITIN-PROTEIN LIGASE"/>
    <property type="match status" value="1"/>
</dbReference>
<comment type="catalytic activity">
    <reaction evidence="1">
        <text>S-ubiquitinyl-[E2 ubiquitin-conjugating enzyme]-L-cysteine + [acceptor protein]-L-lysine = [E2 ubiquitin-conjugating enzyme]-L-cysteine + N(6)-ubiquitinyl-[acceptor protein]-L-lysine.</text>
        <dbReference type="EC" id="2.3.2.26"/>
    </reaction>
</comment>
<evidence type="ECO:0000256" key="2">
    <source>
        <dbReference type="ARBA" id="ARBA00004906"/>
    </source>
</evidence>
<dbReference type="PROSITE" id="PS50237">
    <property type="entry name" value="HECT"/>
    <property type="match status" value="1"/>
</dbReference>
<evidence type="ECO:0000256" key="1">
    <source>
        <dbReference type="ARBA" id="ARBA00000885"/>
    </source>
</evidence>
<dbReference type="Proteomes" id="UP001476798">
    <property type="component" value="Unassembled WGS sequence"/>
</dbReference>
<evidence type="ECO:0000256" key="4">
    <source>
        <dbReference type="ARBA" id="ARBA00022679"/>
    </source>
</evidence>
<feature type="non-terminal residue" evidence="8">
    <location>
        <position position="1"/>
    </location>
</feature>
<dbReference type="EC" id="2.3.2.26" evidence="3"/>
<keyword evidence="9" id="KW-1185">Reference proteome</keyword>
<evidence type="ECO:0000256" key="3">
    <source>
        <dbReference type="ARBA" id="ARBA00012485"/>
    </source>
</evidence>
<gene>
    <name evidence="8" type="primary">NEDD4L</name>
    <name evidence="8" type="ORF">GOODEAATRI_013623</name>
</gene>
<dbReference type="Gene3D" id="3.90.1750.10">
    <property type="entry name" value="Hect, E3 ligase catalytic domains"/>
    <property type="match status" value="1"/>
</dbReference>
<dbReference type="SUPFAM" id="SSF56204">
    <property type="entry name" value="Hect, E3 ligase catalytic domain"/>
    <property type="match status" value="1"/>
</dbReference>
<evidence type="ECO:0000256" key="6">
    <source>
        <dbReference type="PROSITE-ProRule" id="PRU00104"/>
    </source>
</evidence>
<keyword evidence="5 6" id="KW-0833">Ubl conjugation pathway</keyword>
<name>A0ABV0NLI9_9TELE</name>
<accession>A0ABV0NLI9</accession>
<proteinExistence type="predicted"/>
<comment type="pathway">
    <text evidence="2">Protein modification; protein ubiquitination.</text>
</comment>
<dbReference type="InterPro" id="IPR035983">
    <property type="entry name" value="Hect_E3_ubiquitin_ligase"/>
</dbReference>
<sequence>ADIPNRFEMKLHRNNIFEESYRRIMSLKRPDVLKARLWIEFESEKGLDYGGVAREWFFLLSKEMFNPYYGLFEYSAT</sequence>
<organism evidence="8 9">
    <name type="scientific">Goodea atripinnis</name>
    <dbReference type="NCBI Taxonomy" id="208336"/>
    <lineage>
        <taxon>Eukaryota</taxon>
        <taxon>Metazoa</taxon>
        <taxon>Chordata</taxon>
        <taxon>Craniata</taxon>
        <taxon>Vertebrata</taxon>
        <taxon>Euteleostomi</taxon>
        <taxon>Actinopterygii</taxon>
        <taxon>Neopterygii</taxon>
        <taxon>Teleostei</taxon>
        <taxon>Neoteleostei</taxon>
        <taxon>Acanthomorphata</taxon>
        <taxon>Ovalentaria</taxon>
        <taxon>Atherinomorphae</taxon>
        <taxon>Cyprinodontiformes</taxon>
        <taxon>Goodeidae</taxon>
        <taxon>Goodea</taxon>
    </lineage>
</organism>
<dbReference type="EMBL" id="JAHRIO010040905">
    <property type="protein sequence ID" value="MEQ2171719.1"/>
    <property type="molecule type" value="Genomic_DNA"/>
</dbReference>
<evidence type="ECO:0000259" key="7">
    <source>
        <dbReference type="PROSITE" id="PS50237"/>
    </source>
</evidence>
<keyword evidence="4" id="KW-0808">Transferase</keyword>
<protein>
    <recommendedName>
        <fullName evidence="3">HECT-type E3 ubiquitin transferase</fullName>
        <ecNumber evidence="3">2.3.2.26</ecNumber>
    </recommendedName>
</protein>
<reference evidence="8 9" key="1">
    <citation type="submission" date="2021-06" db="EMBL/GenBank/DDBJ databases">
        <authorList>
            <person name="Palmer J.M."/>
        </authorList>
    </citation>
    <scope>NUCLEOTIDE SEQUENCE [LARGE SCALE GENOMIC DNA]</scope>
    <source>
        <strain evidence="8 9">GA_2019</strain>
        <tissue evidence="8">Muscle</tissue>
    </source>
</reference>
<dbReference type="InterPro" id="IPR050409">
    <property type="entry name" value="E3_ubiq-protein_ligase"/>
</dbReference>
<dbReference type="InterPro" id="IPR000569">
    <property type="entry name" value="HECT_dom"/>
</dbReference>
<comment type="caution">
    <text evidence="6">Lacks conserved residue(s) required for the propagation of feature annotation.</text>
</comment>
<evidence type="ECO:0000313" key="9">
    <source>
        <dbReference type="Proteomes" id="UP001476798"/>
    </source>
</evidence>
<dbReference type="PANTHER" id="PTHR11254:SF441">
    <property type="entry name" value="HECT-TYPE E3 UBIQUITIN TRANSFERASE"/>
    <property type="match status" value="1"/>
</dbReference>
<evidence type="ECO:0000256" key="5">
    <source>
        <dbReference type="ARBA" id="ARBA00022786"/>
    </source>
</evidence>
<evidence type="ECO:0000313" key="8">
    <source>
        <dbReference type="EMBL" id="MEQ2171719.1"/>
    </source>
</evidence>
<feature type="domain" description="HECT" evidence="7">
    <location>
        <begin position="29"/>
        <end position="77"/>
    </location>
</feature>
<comment type="caution">
    <text evidence="8">The sequence shown here is derived from an EMBL/GenBank/DDBJ whole genome shotgun (WGS) entry which is preliminary data.</text>
</comment>